<dbReference type="InterPro" id="IPR002656">
    <property type="entry name" value="Acyl_transf_3_dom"/>
</dbReference>
<feature type="transmembrane region" description="Helical" evidence="1">
    <location>
        <begin position="96"/>
        <end position="114"/>
    </location>
</feature>
<protein>
    <submittedName>
        <fullName evidence="3">Acyltransferase</fullName>
    </submittedName>
</protein>
<feature type="transmembrane region" description="Helical" evidence="1">
    <location>
        <begin position="54"/>
        <end position="75"/>
    </location>
</feature>
<dbReference type="InterPro" id="IPR050879">
    <property type="entry name" value="Acyltransferase_3"/>
</dbReference>
<dbReference type="PANTHER" id="PTHR23028">
    <property type="entry name" value="ACETYLTRANSFERASE"/>
    <property type="match status" value="1"/>
</dbReference>
<reference evidence="3 4" key="1">
    <citation type="submission" date="2020-04" db="EMBL/GenBank/DDBJ databases">
        <title>MicrobeNet Type strains.</title>
        <authorList>
            <person name="Nicholson A.C."/>
        </authorList>
    </citation>
    <scope>NUCLEOTIDE SEQUENCE [LARGE SCALE GENOMIC DNA]</scope>
    <source>
        <strain evidence="3 4">ATCC BAA-788</strain>
    </source>
</reference>
<dbReference type="GO" id="GO:0016020">
    <property type="term" value="C:membrane"/>
    <property type="evidence" value="ECO:0007669"/>
    <property type="project" value="TreeGrafter"/>
</dbReference>
<evidence type="ECO:0000259" key="2">
    <source>
        <dbReference type="Pfam" id="PF01757"/>
    </source>
</evidence>
<organism evidence="3 4">
    <name type="scientific">Cellulomonas denverensis</name>
    <dbReference type="NCBI Taxonomy" id="264297"/>
    <lineage>
        <taxon>Bacteria</taxon>
        <taxon>Bacillati</taxon>
        <taxon>Actinomycetota</taxon>
        <taxon>Actinomycetes</taxon>
        <taxon>Micrococcales</taxon>
        <taxon>Cellulomonadaceae</taxon>
        <taxon>Cellulomonas</taxon>
    </lineage>
</organism>
<dbReference type="Pfam" id="PF01757">
    <property type="entry name" value="Acyl_transf_3"/>
    <property type="match status" value="1"/>
</dbReference>
<dbReference type="EMBL" id="JAAXOX010000002">
    <property type="protein sequence ID" value="NKY22235.1"/>
    <property type="molecule type" value="Genomic_DNA"/>
</dbReference>
<feature type="transmembrane region" description="Helical" evidence="1">
    <location>
        <begin position="154"/>
        <end position="172"/>
    </location>
</feature>
<keyword evidence="3" id="KW-0808">Transferase</keyword>
<dbReference type="PANTHER" id="PTHR23028:SF53">
    <property type="entry name" value="ACYL_TRANSF_3 DOMAIN-CONTAINING PROTEIN"/>
    <property type="match status" value="1"/>
</dbReference>
<keyword evidence="1" id="KW-0472">Membrane</keyword>
<name>A0A7X6KUU8_9CELL</name>
<feature type="domain" description="Acyltransferase 3" evidence="2">
    <location>
        <begin position="15"/>
        <end position="350"/>
    </location>
</feature>
<evidence type="ECO:0000313" key="3">
    <source>
        <dbReference type="EMBL" id="NKY22235.1"/>
    </source>
</evidence>
<sequence length="380" mass="42028">MTATTAIPVAPNRIGALDGLRGVAAAGVAFFYHYQHFRPDVLPFARRAYWLHHYGNSLVELFFVISGFVFCHVYLRRVSSGSISFGRFAALRWSRLYPLHLVTLVVVAALQPLYRALNGGYFVYPTNDVYHFLLNLGFVQNGLLETRFSFNGPSWSVAVEIVAYVLFFAVAVRVTSPGVRTGMFALLVVLGLRLSANETVLVGPVFNWQIGQVLVGFFMGCLVYTLHEWARAAGCRGLLAGVAVIGLVVLAAIGTLRGHEAFGREHSVYTLAIWPLLVIAVLNLRPMSAMLSWRPFAYLGSLSYAIYMCHFPVQLAFVTLDSALGWNLNYSSRLVFAAYVVGTFAVAALAHKFLEMPAQRWLRSVTAAGAASEPRRTRRH</sequence>
<proteinExistence type="predicted"/>
<feature type="transmembrane region" description="Helical" evidence="1">
    <location>
        <begin position="296"/>
        <end position="316"/>
    </location>
</feature>
<feature type="transmembrane region" description="Helical" evidence="1">
    <location>
        <begin position="268"/>
        <end position="284"/>
    </location>
</feature>
<feature type="transmembrane region" description="Helical" evidence="1">
    <location>
        <begin position="179"/>
        <end position="196"/>
    </location>
</feature>
<evidence type="ECO:0000256" key="1">
    <source>
        <dbReference type="SAM" id="Phobius"/>
    </source>
</evidence>
<evidence type="ECO:0000313" key="4">
    <source>
        <dbReference type="Proteomes" id="UP000581206"/>
    </source>
</evidence>
<accession>A0A7X6KUU8</accession>
<feature type="transmembrane region" description="Helical" evidence="1">
    <location>
        <begin position="238"/>
        <end position="256"/>
    </location>
</feature>
<gene>
    <name evidence="3" type="ORF">HGA03_06095</name>
</gene>
<keyword evidence="1" id="KW-1133">Transmembrane helix</keyword>
<comment type="caution">
    <text evidence="3">The sequence shown here is derived from an EMBL/GenBank/DDBJ whole genome shotgun (WGS) entry which is preliminary data.</text>
</comment>
<dbReference type="Proteomes" id="UP000581206">
    <property type="component" value="Unassembled WGS sequence"/>
</dbReference>
<keyword evidence="4" id="KW-1185">Reference proteome</keyword>
<dbReference type="GO" id="GO:0000271">
    <property type="term" value="P:polysaccharide biosynthetic process"/>
    <property type="evidence" value="ECO:0007669"/>
    <property type="project" value="TreeGrafter"/>
</dbReference>
<keyword evidence="1" id="KW-0812">Transmembrane</keyword>
<feature type="transmembrane region" description="Helical" evidence="1">
    <location>
        <begin position="208"/>
        <end position="226"/>
    </location>
</feature>
<dbReference type="GO" id="GO:0016747">
    <property type="term" value="F:acyltransferase activity, transferring groups other than amino-acyl groups"/>
    <property type="evidence" value="ECO:0007669"/>
    <property type="project" value="InterPro"/>
</dbReference>
<feature type="transmembrane region" description="Helical" evidence="1">
    <location>
        <begin position="336"/>
        <end position="354"/>
    </location>
</feature>
<keyword evidence="3" id="KW-0012">Acyltransferase</keyword>
<dbReference type="AlphaFoldDB" id="A0A7X6KUU8"/>
<dbReference type="RefSeq" id="WP_168629337.1">
    <property type="nucleotide sequence ID" value="NZ_BONL01000033.1"/>
</dbReference>